<proteinExistence type="predicted"/>
<protein>
    <submittedName>
        <fullName evidence="2">Uncharacterized protein</fullName>
    </submittedName>
</protein>
<sequence length="121" mass="13684">MFLLLKVGGTHTAAQVYRSQSTSARALGERRAPKDGWAESRSKEDELNTKWWPPPSASGKPLQSFYTSTGSRWSFDSLEVLRFSLLFEAEPAYPQHFTQCFRGNDNSKHLSSPKPTIKFSE</sequence>
<gene>
    <name evidence="2" type="ORF">L5515_017979</name>
</gene>
<evidence type="ECO:0000313" key="2">
    <source>
        <dbReference type="EMBL" id="UMM41954.1"/>
    </source>
</evidence>
<dbReference type="Proteomes" id="UP000829354">
    <property type="component" value="Chromosome X"/>
</dbReference>
<evidence type="ECO:0000256" key="1">
    <source>
        <dbReference type="SAM" id="MobiDB-lite"/>
    </source>
</evidence>
<keyword evidence="3" id="KW-1185">Reference proteome</keyword>
<reference evidence="2 3" key="1">
    <citation type="submission" date="2022-04" db="EMBL/GenBank/DDBJ databases">
        <title>Chromosome-level reference genomes for two strains of Caenorhabditis briggsae: an improved platform for comparative genomics.</title>
        <authorList>
            <person name="Stevens L."/>
            <person name="Andersen E."/>
        </authorList>
    </citation>
    <scope>NUCLEOTIDE SEQUENCE [LARGE SCALE GENOMIC DNA]</scope>
    <source>
        <strain evidence="2">VX34</strain>
        <tissue evidence="2">Whole-organism</tissue>
    </source>
</reference>
<organism evidence="2 3">
    <name type="scientific">Caenorhabditis briggsae</name>
    <dbReference type="NCBI Taxonomy" id="6238"/>
    <lineage>
        <taxon>Eukaryota</taxon>
        <taxon>Metazoa</taxon>
        <taxon>Ecdysozoa</taxon>
        <taxon>Nematoda</taxon>
        <taxon>Chromadorea</taxon>
        <taxon>Rhabditida</taxon>
        <taxon>Rhabditina</taxon>
        <taxon>Rhabditomorpha</taxon>
        <taxon>Rhabditoidea</taxon>
        <taxon>Rhabditidae</taxon>
        <taxon>Peloderinae</taxon>
        <taxon>Caenorhabditis</taxon>
    </lineage>
</organism>
<dbReference type="EMBL" id="CP092625">
    <property type="protein sequence ID" value="UMM41954.1"/>
    <property type="molecule type" value="Genomic_DNA"/>
</dbReference>
<dbReference type="AlphaFoldDB" id="A0AAE9FES9"/>
<evidence type="ECO:0000313" key="3">
    <source>
        <dbReference type="Proteomes" id="UP000829354"/>
    </source>
</evidence>
<feature type="compositionally biased region" description="Basic and acidic residues" evidence="1">
    <location>
        <begin position="27"/>
        <end position="48"/>
    </location>
</feature>
<feature type="region of interest" description="Disordered" evidence="1">
    <location>
        <begin position="19"/>
        <end position="63"/>
    </location>
</feature>
<name>A0AAE9FES9_CAEBR</name>
<accession>A0AAE9FES9</accession>